<sequence>MSSTLPGYVTGPIRGTSRYYAVMNTQFAGVYTSWSTVCTLRDRFPELDFMELSTYSAAFDAVQGARATNDLIDGIGNMSLYSAPPPPASPTPPPSYIAPHRASANTAPPTTPVRESSSSSSAAPGSSSPAADHLSPAGSSGDWGWDVEENTRSSNTASSSWGNNWGGQWGGGSGDGDGDGDGDSWNMPHATWSDYDRAEAAEREAAEAAKRNASTER</sequence>
<accession>A0ACB8RLN4</accession>
<gene>
    <name evidence="1" type="ORF">FA95DRAFT_1607968</name>
</gene>
<reference evidence="1" key="1">
    <citation type="submission" date="2021-02" db="EMBL/GenBank/DDBJ databases">
        <authorList>
            <consortium name="DOE Joint Genome Institute"/>
            <person name="Ahrendt S."/>
            <person name="Looney B.P."/>
            <person name="Miyauchi S."/>
            <person name="Morin E."/>
            <person name="Drula E."/>
            <person name="Courty P.E."/>
            <person name="Chicoki N."/>
            <person name="Fauchery L."/>
            <person name="Kohler A."/>
            <person name="Kuo A."/>
            <person name="Labutti K."/>
            <person name="Pangilinan J."/>
            <person name="Lipzen A."/>
            <person name="Riley R."/>
            <person name="Andreopoulos W."/>
            <person name="He G."/>
            <person name="Johnson J."/>
            <person name="Barry K.W."/>
            <person name="Grigoriev I.V."/>
            <person name="Nagy L."/>
            <person name="Hibbett D."/>
            <person name="Henrissat B."/>
            <person name="Matheny P.B."/>
            <person name="Labbe J."/>
            <person name="Martin F."/>
        </authorList>
    </citation>
    <scope>NUCLEOTIDE SEQUENCE</scope>
    <source>
        <strain evidence="1">FP105234-sp</strain>
    </source>
</reference>
<comment type="caution">
    <text evidence="1">The sequence shown here is derived from an EMBL/GenBank/DDBJ whole genome shotgun (WGS) entry which is preliminary data.</text>
</comment>
<name>A0ACB8RLN4_9AGAM</name>
<dbReference type="EMBL" id="MU275961">
    <property type="protein sequence ID" value="KAI0045101.1"/>
    <property type="molecule type" value="Genomic_DNA"/>
</dbReference>
<evidence type="ECO:0000313" key="2">
    <source>
        <dbReference type="Proteomes" id="UP000814033"/>
    </source>
</evidence>
<proteinExistence type="predicted"/>
<evidence type="ECO:0000313" key="1">
    <source>
        <dbReference type="EMBL" id="KAI0045101.1"/>
    </source>
</evidence>
<reference evidence="1" key="2">
    <citation type="journal article" date="2022" name="New Phytol.">
        <title>Evolutionary transition to the ectomycorrhizal habit in the genomes of a hyperdiverse lineage of mushroom-forming fungi.</title>
        <authorList>
            <person name="Looney B."/>
            <person name="Miyauchi S."/>
            <person name="Morin E."/>
            <person name="Drula E."/>
            <person name="Courty P.E."/>
            <person name="Kohler A."/>
            <person name="Kuo A."/>
            <person name="LaButti K."/>
            <person name="Pangilinan J."/>
            <person name="Lipzen A."/>
            <person name="Riley R."/>
            <person name="Andreopoulos W."/>
            <person name="He G."/>
            <person name="Johnson J."/>
            <person name="Nolan M."/>
            <person name="Tritt A."/>
            <person name="Barry K.W."/>
            <person name="Grigoriev I.V."/>
            <person name="Nagy L.G."/>
            <person name="Hibbett D."/>
            <person name="Henrissat B."/>
            <person name="Matheny P.B."/>
            <person name="Labbe J."/>
            <person name="Martin F.M."/>
        </authorList>
    </citation>
    <scope>NUCLEOTIDE SEQUENCE</scope>
    <source>
        <strain evidence="1">FP105234-sp</strain>
    </source>
</reference>
<keyword evidence="2" id="KW-1185">Reference proteome</keyword>
<dbReference type="Proteomes" id="UP000814033">
    <property type="component" value="Unassembled WGS sequence"/>
</dbReference>
<organism evidence="1 2">
    <name type="scientific">Auriscalpium vulgare</name>
    <dbReference type="NCBI Taxonomy" id="40419"/>
    <lineage>
        <taxon>Eukaryota</taxon>
        <taxon>Fungi</taxon>
        <taxon>Dikarya</taxon>
        <taxon>Basidiomycota</taxon>
        <taxon>Agaricomycotina</taxon>
        <taxon>Agaricomycetes</taxon>
        <taxon>Russulales</taxon>
        <taxon>Auriscalpiaceae</taxon>
        <taxon>Auriscalpium</taxon>
    </lineage>
</organism>
<protein>
    <submittedName>
        <fullName evidence="1">Uncharacterized protein</fullName>
    </submittedName>
</protein>